<comment type="similarity">
    <text evidence="1">Belongs to the leucine-binding protein family.</text>
</comment>
<dbReference type="GO" id="GO:0006865">
    <property type="term" value="P:amino acid transport"/>
    <property type="evidence" value="ECO:0007669"/>
    <property type="project" value="UniProtKB-KW"/>
</dbReference>
<comment type="caution">
    <text evidence="6">The sequence shown here is derived from an EMBL/GenBank/DDBJ whole genome shotgun (WGS) entry which is preliminary data.</text>
</comment>
<dbReference type="AlphaFoldDB" id="A0A3N4USE0"/>
<dbReference type="SUPFAM" id="SSF53822">
    <property type="entry name" value="Periplasmic binding protein-like I"/>
    <property type="match status" value="1"/>
</dbReference>
<dbReference type="InterPro" id="IPR028082">
    <property type="entry name" value="Peripla_BP_I"/>
</dbReference>
<evidence type="ECO:0000256" key="4">
    <source>
        <dbReference type="SAM" id="SignalP"/>
    </source>
</evidence>
<keyword evidence="3" id="KW-0029">Amino-acid transport</keyword>
<evidence type="ECO:0000259" key="5">
    <source>
        <dbReference type="Pfam" id="PF13458"/>
    </source>
</evidence>
<organism evidence="6 7">
    <name type="scientific">Pacificibacter maritimus</name>
    <dbReference type="NCBI Taxonomy" id="762213"/>
    <lineage>
        <taxon>Bacteria</taxon>
        <taxon>Pseudomonadati</taxon>
        <taxon>Pseudomonadota</taxon>
        <taxon>Alphaproteobacteria</taxon>
        <taxon>Rhodobacterales</taxon>
        <taxon>Roseobacteraceae</taxon>
        <taxon>Pacificibacter</taxon>
    </lineage>
</organism>
<dbReference type="PROSITE" id="PS51318">
    <property type="entry name" value="TAT"/>
    <property type="match status" value="1"/>
</dbReference>
<dbReference type="PANTHER" id="PTHR30483">
    <property type="entry name" value="LEUCINE-SPECIFIC-BINDING PROTEIN"/>
    <property type="match status" value="1"/>
</dbReference>
<proteinExistence type="inferred from homology"/>
<dbReference type="InterPro" id="IPR028081">
    <property type="entry name" value="Leu-bd"/>
</dbReference>
<dbReference type="Proteomes" id="UP000269689">
    <property type="component" value="Unassembled WGS sequence"/>
</dbReference>
<reference evidence="6 7" key="1">
    <citation type="submission" date="2018-11" db="EMBL/GenBank/DDBJ databases">
        <title>Genomic Encyclopedia of Type Strains, Phase IV (KMG-IV): sequencing the most valuable type-strain genomes for metagenomic binning, comparative biology and taxonomic classification.</title>
        <authorList>
            <person name="Goeker M."/>
        </authorList>
    </citation>
    <scope>NUCLEOTIDE SEQUENCE [LARGE SCALE GENOMIC DNA]</scope>
    <source>
        <strain evidence="6 7">DSM 104731</strain>
    </source>
</reference>
<evidence type="ECO:0000256" key="3">
    <source>
        <dbReference type="ARBA" id="ARBA00022970"/>
    </source>
</evidence>
<keyword evidence="2 4" id="KW-0732">Signal</keyword>
<gene>
    <name evidence="6" type="ORF">EDD53_0729</name>
</gene>
<dbReference type="Gene3D" id="3.40.50.2300">
    <property type="match status" value="2"/>
</dbReference>
<dbReference type="InterPro" id="IPR006311">
    <property type="entry name" value="TAT_signal"/>
</dbReference>
<evidence type="ECO:0000313" key="6">
    <source>
        <dbReference type="EMBL" id="RPE71605.1"/>
    </source>
</evidence>
<protein>
    <submittedName>
        <fullName evidence="6">Amino acid/amide ABC transporter substrate-binding protein (HAAT family)</fullName>
    </submittedName>
</protein>
<feature type="signal peptide" evidence="4">
    <location>
        <begin position="1"/>
        <end position="34"/>
    </location>
</feature>
<feature type="domain" description="Leucine-binding protein" evidence="5">
    <location>
        <begin position="38"/>
        <end position="395"/>
    </location>
</feature>
<evidence type="ECO:0000256" key="2">
    <source>
        <dbReference type="ARBA" id="ARBA00022729"/>
    </source>
</evidence>
<keyword evidence="7" id="KW-1185">Reference proteome</keyword>
<name>A0A3N4USE0_9RHOB</name>
<accession>A0A3N4USE0</accession>
<keyword evidence="3" id="KW-0813">Transport</keyword>
<evidence type="ECO:0000313" key="7">
    <source>
        <dbReference type="Proteomes" id="UP000269689"/>
    </source>
</evidence>
<dbReference type="RefSeq" id="WP_123791808.1">
    <property type="nucleotide sequence ID" value="NZ_RKQK01000001.1"/>
</dbReference>
<dbReference type="OrthoDB" id="6753945at2"/>
<dbReference type="PANTHER" id="PTHR30483:SF6">
    <property type="entry name" value="PERIPLASMIC BINDING PROTEIN OF ABC TRANSPORTER FOR NATURAL AMINO ACIDS"/>
    <property type="match status" value="1"/>
</dbReference>
<evidence type="ECO:0000256" key="1">
    <source>
        <dbReference type="ARBA" id="ARBA00010062"/>
    </source>
</evidence>
<dbReference type="Pfam" id="PF13458">
    <property type="entry name" value="Peripla_BP_6"/>
    <property type="match status" value="1"/>
</dbReference>
<sequence length="430" mass="45731">MHSFGSQFSRRSFLRMGVTSGIALAAGMPTLANASTPVRIGFIPERDPATGGAAPDAQYVVEELRTALADGIDIAGTTYPVDIIMAAEGADIDSTVGIAQSLIDQGINLMLCASESQALNEVANICEAANMPCLTFGPPWEVWYFGRGGKAGQPSPFQWTAHIGADIADSSVVSTRAFDKVNSNKKVSVIIEAGPESATVEKFLTGTYAKTGYEVLPFQRYEKGAQDWSENLAHMDKGGADTLIIVMENDDFVKFMPQLKASPLSAKLKVVQVAKTGGFPEDVDSLGASAIGLTILTEWTKGFPYSSPVTGVGSLSLAFGYETATGNQWTSRLGATQGLFDVGIQGLKGAKGLDRESIMTSLVNLKTDTMLGPIDMTSGPVSGAGIVKMVSAQWVEGVDGYYTLDLMVLDNTDHPTLRLEWDMQPFNVVL</sequence>
<feature type="chain" id="PRO_5017994826" evidence="4">
    <location>
        <begin position="35"/>
        <end position="430"/>
    </location>
</feature>
<dbReference type="InterPro" id="IPR051010">
    <property type="entry name" value="BCAA_transport"/>
</dbReference>
<dbReference type="EMBL" id="RKQK01000001">
    <property type="protein sequence ID" value="RPE71605.1"/>
    <property type="molecule type" value="Genomic_DNA"/>
</dbReference>